<feature type="transmembrane region" description="Helical" evidence="8">
    <location>
        <begin position="283"/>
        <end position="301"/>
    </location>
</feature>
<keyword evidence="10" id="KW-1185">Reference proteome</keyword>
<dbReference type="RefSeq" id="WP_286135570.1">
    <property type="nucleotide sequence ID" value="NZ_BRPL01000002.1"/>
</dbReference>
<keyword evidence="6 8" id="KW-1133">Transmembrane helix</keyword>
<dbReference type="GO" id="GO:0015144">
    <property type="term" value="F:carbohydrate transmembrane transporter activity"/>
    <property type="evidence" value="ECO:0007669"/>
    <property type="project" value="InterPro"/>
</dbReference>
<evidence type="ECO:0000256" key="7">
    <source>
        <dbReference type="ARBA" id="ARBA00023136"/>
    </source>
</evidence>
<dbReference type="InterPro" id="IPR037185">
    <property type="entry name" value="EmrE-like"/>
</dbReference>
<dbReference type="Proteomes" id="UP001144204">
    <property type="component" value="Unassembled WGS sequence"/>
</dbReference>
<dbReference type="SUPFAM" id="SSF103481">
    <property type="entry name" value="Multidrug resistance efflux transporter EmrE"/>
    <property type="match status" value="2"/>
</dbReference>
<sequence length="304" mass="32685">MNILIALFPALVWGAGPIIATIVGGKPINQLLGTGYGQMIVGVILYLIFRPEMTLSAFFWCFLGGALWSIAQLMQFTSFVEMDVSTAMPVSTGLQLIEIPLSGVIFWGEWASGQSKLIGFLSIVLLIVGITFTSLRSKRNQNSAPKKKMNYKKGMLMLLIGSFGYTACSVFPRIPNASGMTGLLPQTLGMFFGGVVLAAIMNHRNSNVSGSSNGAAAKPIWYDKWTKESITIGLLGGLGTLAYLTSLKLNGVATSFPLTQLNVVVSTIGAIVILHEHKTHQELTFTLVGLIMIMIAAFMIAKIS</sequence>
<feature type="transmembrane region" description="Helical" evidence="8">
    <location>
        <begin position="230"/>
        <end position="249"/>
    </location>
</feature>
<organism evidence="9 10">
    <name type="scientific">Philodulcilactobacillus myokoensis</name>
    <dbReference type="NCBI Taxonomy" id="2929573"/>
    <lineage>
        <taxon>Bacteria</taxon>
        <taxon>Bacillati</taxon>
        <taxon>Bacillota</taxon>
        <taxon>Bacilli</taxon>
        <taxon>Lactobacillales</taxon>
        <taxon>Lactobacillaceae</taxon>
        <taxon>Philodulcilactobacillus</taxon>
    </lineage>
</organism>
<dbReference type="PANTHER" id="PTHR16119">
    <property type="entry name" value="TRANSMEMBRANE PROTEIN 144"/>
    <property type="match status" value="1"/>
</dbReference>
<evidence type="ECO:0000256" key="8">
    <source>
        <dbReference type="SAM" id="Phobius"/>
    </source>
</evidence>
<keyword evidence="3" id="KW-0813">Transport</keyword>
<evidence type="ECO:0000256" key="1">
    <source>
        <dbReference type="ARBA" id="ARBA00004651"/>
    </source>
</evidence>
<evidence type="ECO:0000256" key="5">
    <source>
        <dbReference type="ARBA" id="ARBA00022692"/>
    </source>
</evidence>
<dbReference type="InterPro" id="IPR010651">
    <property type="entry name" value="Sugar_transport"/>
</dbReference>
<feature type="transmembrane region" description="Helical" evidence="8">
    <location>
        <begin position="180"/>
        <end position="201"/>
    </location>
</feature>
<comment type="similarity">
    <text evidence="2">Belongs to the GRP transporter (TC 2.A.7.5) family.</text>
</comment>
<comment type="subcellular location">
    <subcellularLocation>
        <location evidence="1">Cell membrane</location>
        <topology evidence="1">Multi-pass membrane protein</topology>
    </subcellularLocation>
</comment>
<dbReference type="CDD" id="cd23111">
    <property type="entry name" value="ribose_uptake_RbsU"/>
    <property type="match status" value="1"/>
</dbReference>
<proteinExistence type="inferred from homology"/>
<feature type="transmembrane region" description="Helical" evidence="8">
    <location>
        <begin position="30"/>
        <end position="48"/>
    </location>
</feature>
<feature type="transmembrane region" description="Helical" evidence="8">
    <location>
        <begin position="55"/>
        <end position="74"/>
    </location>
</feature>
<evidence type="ECO:0000313" key="10">
    <source>
        <dbReference type="Proteomes" id="UP001144204"/>
    </source>
</evidence>
<accession>A0A9W6B010</accession>
<name>A0A9W6B010_9LACO</name>
<evidence type="ECO:0000256" key="3">
    <source>
        <dbReference type="ARBA" id="ARBA00022448"/>
    </source>
</evidence>
<evidence type="ECO:0000256" key="6">
    <source>
        <dbReference type="ARBA" id="ARBA00022989"/>
    </source>
</evidence>
<dbReference type="PANTHER" id="PTHR16119:SF17">
    <property type="entry name" value="TRANSMEMBRANE PROTEIN 144"/>
    <property type="match status" value="1"/>
</dbReference>
<evidence type="ECO:0000313" key="9">
    <source>
        <dbReference type="EMBL" id="GLB46111.1"/>
    </source>
</evidence>
<evidence type="ECO:0000256" key="2">
    <source>
        <dbReference type="ARBA" id="ARBA00006117"/>
    </source>
</evidence>
<feature type="transmembrane region" description="Helical" evidence="8">
    <location>
        <begin position="255"/>
        <end position="274"/>
    </location>
</feature>
<protein>
    <submittedName>
        <fullName evidence="9">Glucose uptake protein</fullName>
    </submittedName>
</protein>
<reference evidence="9" key="2">
    <citation type="journal article" date="2023" name="PLoS ONE">
        <title>Philodulcilactobacillus myokoensis gen. nov., sp. nov., a fructophilic, acidophilic, and agar-phobic lactic acid bacterium isolated from fermented vegetable extracts.</title>
        <authorList>
            <person name="Kouya T."/>
            <person name="Ishiyama Y."/>
            <person name="Ohashi S."/>
            <person name="Kumakubo R."/>
            <person name="Yamazaki T."/>
            <person name="Otaki T."/>
        </authorList>
    </citation>
    <scope>NUCLEOTIDE SEQUENCE</scope>
    <source>
        <strain evidence="9">WR16-4</strain>
    </source>
</reference>
<keyword evidence="5 8" id="KW-0812">Transmembrane</keyword>
<dbReference type="GO" id="GO:0005886">
    <property type="term" value="C:plasma membrane"/>
    <property type="evidence" value="ECO:0007669"/>
    <property type="project" value="UniProtKB-SubCell"/>
</dbReference>
<keyword evidence="4" id="KW-0762">Sugar transport</keyword>
<reference evidence="9" key="1">
    <citation type="submission" date="2022-07" db="EMBL/GenBank/DDBJ databases">
        <authorList>
            <person name="Kouya T."/>
            <person name="Ishiyama Y."/>
        </authorList>
    </citation>
    <scope>NUCLEOTIDE SEQUENCE</scope>
    <source>
        <strain evidence="9">WR16-4</strain>
    </source>
</reference>
<keyword evidence="7 8" id="KW-0472">Membrane</keyword>
<evidence type="ECO:0000256" key="4">
    <source>
        <dbReference type="ARBA" id="ARBA00022597"/>
    </source>
</evidence>
<feature type="transmembrane region" description="Helical" evidence="8">
    <location>
        <begin position="156"/>
        <end position="174"/>
    </location>
</feature>
<dbReference type="Pfam" id="PF06800">
    <property type="entry name" value="Sugar_transport"/>
    <property type="match status" value="1"/>
</dbReference>
<dbReference type="EMBL" id="BRPL01000002">
    <property type="protein sequence ID" value="GLB46111.1"/>
    <property type="molecule type" value="Genomic_DNA"/>
</dbReference>
<gene>
    <name evidence="9" type="ORF">WR164_00900</name>
</gene>
<dbReference type="AlphaFoldDB" id="A0A9W6B010"/>
<feature type="transmembrane region" description="Helical" evidence="8">
    <location>
        <begin position="117"/>
        <end position="135"/>
    </location>
</feature>
<comment type="caution">
    <text evidence="9">The sequence shown here is derived from an EMBL/GenBank/DDBJ whole genome shotgun (WGS) entry which is preliminary data.</text>
</comment>